<dbReference type="eggNOG" id="ENOG5032YEY">
    <property type="taxonomic scope" value="Bacteria"/>
</dbReference>
<dbReference type="RefSeq" id="WP_024481723.1">
    <property type="nucleotide sequence ID" value="NZ_FNBD01000001.1"/>
</dbReference>
<organism evidence="1 2">
    <name type="scientific">Cellulophaga baltica</name>
    <dbReference type="NCBI Taxonomy" id="76594"/>
    <lineage>
        <taxon>Bacteria</taxon>
        <taxon>Pseudomonadati</taxon>
        <taxon>Bacteroidota</taxon>
        <taxon>Flavobacteriia</taxon>
        <taxon>Flavobacteriales</taxon>
        <taxon>Flavobacteriaceae</taxon>
        <taxon>Cellulophaga</taxon>
    </lineage>
</organism>
<gene>
    <name evidence="1" type="ORF">SAMN04487992_10176</name>
</gene>
<dbReference type="EMBL" id="FNBD01000001">
    <property type="protein sequence ID" value="SDE41588.1"/>
    <property type="molecule type" value="Genomic_DNA"/>
</dbReference>
<name>A0A1G7CQH4_9FLAO</name>
<evidence type="ECO:0008006" key="3">
    <source>
        <dbReference type="Google" id="ProtNLM"/>
    </source>
</evidence>
<proteinExistence type="predicted"/>
<evidence type="ECO:0000313" key="2">
    <source>
        <dbReference type="Proteomes" id="UP000182114"/>
    </source>
</evidence>
<reference evidence="2" key="1">
    <citation type="submission" date="2016-10" db="EMBL/GenBank/DDBJ databases">
        <authorList>
            <person name="Varghese N."/>
            <person name="Submissions S."/>
        </authorList>
    </citation>
    <scope>NUCLEOTIDE SEQUENCE [LARGE SCALE GENOMIC DNA]</scope>
    <source>
        <strain evidence="2">DSM 24729</strain>
    </source>
</reference>
<keyword evidence="2" id="KW-1185">Reference proteome</keyword>
<sequence length="125" mass="14459">MEKVNVEKLIFIYNANSGTHNAVLDTAHKIFSPNTYECSLCDITFGIFTENKIWRKFRAQSTTPMEFLHKDEFLKMYSSKFDAKYTFPIVLAETHEDFEVVITTDKMNSLENVESLMSEVLATLN</sequence>
<evidence type="ECO:0000313" key="1">
    <source>
        <dbReference type="EMBL" id="SDE41588.1"/>
    </source>
</evidence>
<protein>
    <recommendedName>
        <fullName evidence="3">GTPase</fullName>
    </recommendedName>
</protein>
<dbReference type="AlphaFoldDB" id="A0A1G7CQH4"/>
<accession>A0A1G7CQH4</accession>
<dbReference type="Proteomes" id="UP000182114">
    <property type="component" value="Unassembled WGS sequence"/>
</dbReference>